<accession>A0A149Q6N5</accession>
<dbReference type="PATRIC" id="fig|178900.5.peg.1635"/>
<dbReference type="EMBL" id="LHZA01000152">
    <property type="protein sequence ID" value="KXU92816.1"/>
    <property type="molecule type" value="Genomic_DNA"/>
</dbReference>
<evidence type="ECO:0000313" key="2">
    <source>
        <dbReference type="EMBL" id="KXU92816.1"/>
    </source>
</evidence>
<dbReference type="GO" id="GO:0016747">
    <property type="term" value="F:acyltransferase activity, transferring groups other than amino-acyl groups"/>
    <property type="evidence" value="ECO:0007669"/>
    <property type="project" value="InterPro"/>
</dbReference>
<dbReference type="PROSITE" id="PS51186">
    <property type="entry name" value="GNAT"/>
    <property type="match status" value="1"/>
</dbReference>
<reference evidence="2 3" key="1">
    <citation type="submission" date="2015-06" db="EMBL/GenBank/DDBJ databases">
        <title>Improved classification and identification of acetic acid bacteria using matrix-assisted laser desorption/ionization time-of-flight mass spectrometry; Gluconobacter nephelii and Gluconobacter uchimurae are later heterotypic synonyms of Gluconobacter japonicus and Gluconobacter oxydans, respectively.</title>
        <authorList>
            <person name="Li L."/>
            <person name="Cleenwerck I."/>
            <person name="De Vuyst L."/>
            <person name="Vandamme P."/>
        </authorList>
    </citation>
    <scope>NUCLEOTIDE SEQUENCE [LARGE SCALE GENOMIC DNA]</scope>
    <source>
        <strain evidence="2 3">LMG 1625</strain>
    </source>
</reference>
<dbReference type="RefSeq" id="WP_062250422.1">
    <property type="nucleotide sequence ID" value="NZ_LHZA01000152.1"/>
</dbReference>
<organism evidence="2 3">
    <name type="scientific">Acetobacter cerevisiae</name>
    <dbReference type="NCBI Taxonomy" id="178900"/>
    <lineage>
        <taxon>Bacteria</taxon>
        <taxon>Pseudomonadati</taxon>
        <taxon>Pseudomonadota</taxon>
        <taxon>Alphaproteobacteria</taxon>
        <taxon>Acetobacterales</taxon>
        <taxon>Acetobacteraceae</taxon>
        <taxon>Acetobacter</taxon>
    </lineage>
</organism>
<evidence type="ECO:0000313" key="3">
    <source>
        <dbReference type="Proteomes" id="UP000075473"/>
    </source>
</evidence>
<name>A0A149Q6N5_9PROT</name>
<dbReference type="InterPro" id="IPR000182">
    <property type="entry name" value="GNAT_dom"/>
</dbReference>
<dbReference type="AlphaFoldDB" id="A0A149Q6N5"/>
<feature type="domain" description="N-acetyltransferase" evidence="1">
    <location>
        <begin position="8"/>
        <end position="171"/>
    </location>
</feature>
<dbReference type="Gene3D" id="3.40.630.30">
    <property type="match status" value="1"/>
</dbReference>
<protein>
    <submittedName>
        <fullName evidence="2">GCN5 family acetyltransferase</fullName>
    </submittedName>
</protein>
<evidence type="ECO:0000259" key="1">
    <source>
        <dbReference type="PROSITE" id="PS51186"/>
    </source>
</evidence>
<gene>
    <name evidence="2" type="ORF">AD928_10370</name>
</gene>
<dbReference type="Proteomes" id="UP000075473">
    <property type="component" value="Unassembled WGS sequence"/>
</dbReference>
<dbReference type="Pfam" id="PF00583">
    <property type="entry name" value="Acetyltransf_1"/>
    <property type="match status" value="1"/>
</dbReference>
<keyword evidence="2" id="KW-0808">Transferase</keyword>
<sequence>MTYSNADTIWRSMRPDDLAATITLAARIHPDYPEDDDIFRERLALAPEGCFVLANVLGVHGYLISHPWAGHLSPRLNCLLGSLPARPDSWYLHDLALDETVRGQRRAKDAIALAEKAARAAHLPVLSLTATGPARTFWLRQGFMPEEISEAEKAVLASYDPEASFLSRPVSGRE</sequence>
<proteinExistence type="predicted"/>
<dbReference type="SUPFAM" id="SSF55729">
    <property type="entry name" value="Acyl-CoA N-acyltransferases (Nat)"/>
    <property type="match status" value="1"/>
</dbReference>
<comment type="caution">
    <text evidence="2">The sequence shown here is derived from an EMBL/GenBank/DDBJ whole genome shotgun (WGS) entry which is preliminary data.</text>
</comment>
<dbReference type="InterPro" id="IPR016181">
    <property type="entry name" value="Acyl_CoA_acyltransferase"/>
</dbReference>